<dbReference type="Proteomes" id="UP000420562">
    <property type="component" value="Unassembled WGS sequence"/>
</dbReference>
<dbReference type="AlphaFoldDB" id="A0A7J4ZMV1"/>
<accession>A0A7J4ZMV1</accession>
<organism evidence="2 3">
    <name type="scientific">Oryzomonas japonica</name>
    <dbReference type="NCBI Taxonomy" id="2603858"/>
    <lineage>
        <taxon>Bacteria</taxon>
        <taxon>Pseudomonadati</taxon>
        <taxon>Thermodesulfobacteriota</taxon>
        <taxon>Desulfuromonadia</taxon>
        <taxon>Geobacterales</taxon>
        <taxon>Geobacteraceae</taxon>
        <taxon>Oryzomonas</taxon>
    </lineage>
</organism>
<reference evidence="2 3" key="1">
    <citation type="submission" date="2019-09" db="EMBL/GenBank/DDBJ databases">
        <title>Geobacter sp. Red96, a novel strain isolated from paddy soil.</title>
        <authorList>
            <person name="Xu Z."/>
            <person name="Masuda Y."/>
            <person name="Itoh H."/>
            <person name="Senoo K."/>
        </authorList>
    </citation>
    <scope>NUCLEOTIDE SEQUENCE [LARGE SCALE GENOMIC DNA]</scope>
    <source>
        <strain evidence="2 3">Red96</strain>
    </source>
</reference>
<sequence length="188" mass="21527">MKTANLFIVVALTPFMLYGCTAFLPTSKEIVRVPWDSYQDVQAAYEKVARNQTTVHQLKKVGFDIYSTPNVKILNYIDIAATIQNIKYEDLSGGLAQCIKVRENCRGYQIEPKVMVNERHGNFWLDIFNFKRKTKGTGWRFKAIFLVINDVIVDKFWDGDPKIIEDRETKNPLGPLQEAGGLILRLVP</sequence>
<feature type="signal peptide" evidence="1">
    <location>
        <begin position="1"/>
        <end position="19"/>
    </location>
</feature>
<name>A0A7J4ZMV1_9BACT</name>
<feature type="chain" id="PRO_5029811322" description="DUF4136 domain-containing protein" evidence="1">
    <location>
        <begin position="20"/>
        <end position="188"/>
    </location>
</feature>
<evidence type="ECO:0000313" key="3">
    <source>
        <dbReference type="Proteomes" id="UP000420562"/>
    </source>
</evidence>
<gene>
    <name evidence="2" type="ORF">F6V25_15195</name>
</gene>
<proteinExistence type="predicted"/>
<comment type="caution">
    <text evidence="2">The sequence shown here is derived from an EMBL/GenBank/DDBJ whole genome shotgun (WGS) entry which is preliminary data.</text>
</comment>
<keyword evidence="1" id="KW-0732">Signal</keyword>
<evidence type="ECO:0000313" key="2">
    <source>
        <dbReference type="EMBL" id="KAB0663777.1"/>
    </source>
</evidence>
<keyword evidence="3" id="KW-1185">Reference proteome</keyword>
<protein>
    <recommendedName>
        <fullName evidence="4">DUF4136 domain-containing protein</fullName>
    </recommendedName>
</protein>
<dbReference type="PROSITE" id="PS51257">
    <property type="entry name" value="PROKAR_LIPOPROTEIN"/>
    <property type="match status" value="1"/>
</dbReference>
<dbReference type="EMBL" id="VZQZ01000011">
    <property type="protein sequence ID" value="KAB0663777.1"/>
    <property type="molecule type" value="Genomic_DNA"/>
</dbReference>
<dbReference type="RefSeq" id="WP_151129472.1">
    <property type="nucleotide sequence ID" value="NZ_VZQZ01000011.1"/>
</dbReference>
<evidence type="ECO:0000256" key="1">
    <source>
        <dbReference type="SAM" id="SignalP"/>
    </source>
</evidence>
<evidence type="ECO:0008006" key="4">
    <source>
        <dbReference type="Google" id="ProtNLM"/>
    </source>
</evidence>